<dbReference type="InterPro" id="IPR013924">
    <property type="entry name" value="RNase_H2_suC"/>
</dbReference>
<dbReference type="Pfam" id="PF08615">
    <property type="entry name" value="RNase_H2_suC"/>
    <property type="match status" value="1"/>
</dbReference>
<dbReference type="GO" id="GO:0032299">
    <property type="term" value="C:ribonuclease H2 complex"/>
    <property type="evidence" value="ECO:0007669"/>
    <property type="project" value="InterPro"/>
</dbReference>
<dbReference type="OMA" id="PRYVVWD"/>
<dbReference type="RefSeq" id="XP_015654096.1">
    <property type="nucleotide sequence ID" value="XM_015807147.1"/>
</dbReference>
<dbReference type="VEuPathDB" id="TriTrypDB:LpyrH10_23_0090"/>
<dbReference type="PANTHER" id="PTHR47204">
    <property type="entry name" value="OS02G0168900 PROTEIN"/>
    <property type="match status" value="1"/>
</dbReference>
<sequence length="142" mass="15473">MEQTTTSSTSVRFHALPIQTDFEGTTDISENFTAAMTQDPQDHLRHAALRGRRLLGKEVRLPDDYAVALVAVTDNTPDPSSWPSSSAFATAGEKERSIVVENNMLVQAAAPSYMQWEHDRPPAAAAAVPQWIALASILHSSE</sequence>
<dbReference type="PANTHER" id="PTHR47204:SF1">
    <property type="entry name" value="RIBONUCLEASE H2 SUBUNIT C"/>
    <property type="match status" value="1"/>
</dbReference>
<dbReference type="Proteomes" id="UP000037923">
    <property type="component" value="Unassembled WGS sequence"/>
</dbReference>
<dbReference type="GO" id="GO:0006401">
    <property type="term" value="P:RNA catabolic process"/>
    <property type="evidence" value="ECO:0007669"/>
    <property type="project" value="InterPro"/>
</dbReference>
<name>A0A0M9FTI2_LEPPY</name>
<evidence type="ECO:0000313" key="1">
    <source>
        <dbReference type="EMBL" id="KPA75657.1"/>
    </source>
</evidence>
<keyword evidence="2" id="KW-1185">Reference proteome</keyword>
<protein>
    <submittedName>
        <fullName evidence="1">Uncharacterized protein</fullName>
    </submittedName>
</protein>
<gene>
    <name evidence="1" type="ORF">ABB37_08224</name>
</gene>
<dbReference type="AlphaFoldDB" id="A0A0M9FTI2"/>
<comment type="caution">
    <text evidence="1">The sequence shown here is derived from an EMBL/GenBank/DDBJ whole genome shotgun (WGS) entry which is preliminary data.</text>
</comment>
<reference evidence="1 2" key="1">
    <citation type="submission" date="2015-07" db="EMBL/GenBank/DDBJ databases">
        <title>High-quality genome of monoxenous trypanosomatid Leptomonas pyrrhocoris.</title>
        <authorList>
            <person name="Flegontov P."/>
            <person name="Butenko A."/>
            <person name="Firsov S."/>
            <person name="Vlcek C."/>
            <person name="Logacheva M.D."/>
            <person name="Field M."/>
            <person name="Filatov D."/>
            <person name="Flegontova O."/>
            <person name="Gerasimov E."/>
            <person name="Jackson A.P."/>
            <person name="Kelly S."/>
            <person name="Opperdoes F."/>
            <person name="O'Reilly A."/>
            <person name="Votypka J."/>
            <person name="Yurchenko V."/>
            <person name="Lukes J."/>
        </authorList>
    </citation>
    <scope>NUCLEOTIDE SEQUENCE [LARGE SCALE GENOMIC DNA]</scope>
    <source>
        <strain evidence="1">H10</strain>
    </source>
</reference>
<evidence type="ECO:0000313" key="2">
    <source>
        <dbReference type="Proteomes" id="UP000037923"/>
    </source>
</evidence>
<proteinExistence type="predicted"/>
<dbReference type="CDD" id="cd09271">
    <property type="entry name" value="RNase_H2-C"/>
    <property type="match status" value="1"/>
</dbReference>
<dbReference type="GeneID" id="26908509"/>
<organism evidence="1 2">
    <name type="scientific">Leptomonas pyrrhocoris</name>
    <name type="common">Firebug parasite</name>
    <dbReference type="NCBI Taxonomy" id="157538"/>
    <lineage>
        <taxon>Eukaryota</taxon>
        <taxon>Discoba</taxon>
        <taxon>Euglenozoa</taxon>
        <taxon>Kinetoplastea</taxon>
        <taxon>Metakinetoplastina</taxon>
        <taxon>Trypanosomatida</taxon>
        <taxon>Trypanosomatidae</taxon>
        <taxon>Leishmaniinae</taxon>
        <taxon>Leptomonas</taxon>
    </lineage>
</organism>
<dbReference type="OrthoDB" id="6222486at2759"/>
<dbReference type="EMBL" id="LGTL01000023">
    <property type="protein sequence ID" value="KPA75657.1"/>
    <property type="molecule type" value="Genomic_DNA"/>
</dbReference>
<dbReference type="Gene3D" id="2.40.128.680">
    <property type="match status" value="1"/>
</dbReference>
<accession>A0A0M9FTI2</accession>